<dbReference type="PATRIC" id="fig|186479.3.peg.8259"/>
<keyword evidence="3" id="KW-1185">Reference proteome</keyword>
<evidence type="ECO:0000313" key="2">
    <source>
        <dbReference type="EMBL" id="KPV52791.1"/>
    </source>
</evidence>
<evidence type="ECO:0000259" key="1">
    <source>
        <dbReference type="Pfam" id="PF14534"/>
    </source>
</evidence>
<dbReference type="EMBL" id="LJCR01000431">
    <property type="protein sequence ID" value="KPV52791.1"/>
    <property type="molecule type" value="Genomic_DNA"/>
</dbReference>
<keyword evidence="2" id="KW-0808">Transferase</keyword>
<dbReference type="Gene3D" id="3.10.450.50">
    <property type="match status" value="1"/>
</dbReference>
<dbReference type="InterPro" id="IPR032710">
    <property type="entry name" value="NTF2-like_dom_sf"/>
</dbReference>
<dbReference type="InterPro" id="IPR011944">
    <property type="entry name" value="Steroid_delta5-4_isomerase"/>
</dbReference>
<dbReference type="Pfam" id="PF14534">
    <property type="entry name" value="DUF4440"/>
    <property type="match status" value="1"/>
</dbReference>
<dbReference type="AlphaFoldDB" id="A0A0P9DAN6"/>
<dbReference type="SUPFAM" id="SSF54427">
    <property type="entry name" value="NTF2-like"/>
    <property type="match status" value="1"/>
</dbReference>
<dbReference type="NCBIfam" id="TIGR02246">
    <property type="entry name" value="SgcJ/EcaC family oxidoreductase"/>
    <property type="match status" value="1"/>
</dbReference>
<sequence>MDGPISPEALYAQLLETWNQRDAASYGALFAADGNVVGFDGSQIDGSAAIAAEIGRIFANHQTARYVGKVREVRLIAPGVALLRAVVGMVPPGQNSINPAVNAIQSLVAVRDAGAWRAALFHNTPAQFHGRPELAEQLTEELSEELLKKDSET</sequence>
<organism evidence="2 3">
    <name type="scientific">Kouleothrix aurantiaca</name>
    <dbReference type="NCBI Taxonomy" id="186479"/>
    <lineage>
        <taxon>Bacteria</taxon>
        <taxon>Bacillati</taxon>
        <taxon>Chloroflexota</taxon>
        <taxon>Chloroflexia</taxon>
        <taxon>Chloroflexales</taxon>
        <taxon>Roseiflexineae</taxon>
        <taxon>Roseiflexaceae</taxon>
        <taxon>Kouleothrix</taxon>
    </lineage>
</organism>
<protein>
    <submittedName>
        <fullName evidence="2">Methionyl-tRNA formyltransferase</fullName>
    </submittedName>
</protein>
<dbReference type="GO" id="GO:0016740">
    <property type="term" value="F:transferase activity"/>
    <property type="evidence" value="ECO:0007669"/>
    <property type="project" value="UniProtKB-KW"/>
</dbReference>
<dbReference type="InterPro" id="IPR027843">
    <property type="entry name" value="DUF4440"/>
</dbReference>
<feature type="domain" description="DUF4440" evidence="1">
    <location>
        <begin position="9"/>
        <end position="117"/>
    </location>
</feature>
<proteinExistence type="predicted"/>
<gene>
    <name evidence="2" type="ORF">SE17_13385</name>
</gene>
<evidence type="ECO:0000313" key="3">
    <source>
        <dbReference type="Proteomes" id="UP000050509"/>
    </source>
</evidence>
<accession>A0A0P9DAN6</accession>
<comment type="caution">
    <text evidence="2">The sequence shown here is derived from an EMBL/GenBank/DDBJ whole genome shotgun (WGS) entry which is preliminary data.</text>
</comment>
<name>A0A0P9DAN6_9CHLR</name>
<dbReference type="Proteomes" id="UP000050509">
    <property type="component" value="Unassembled WGS sequence"/>
</dbReference>
<reference evidence="2 3" key="1">
    <citation type="submission" date="2015-09" db="EMBL/GenBank/DDBJ databases">
        <title>Draft genome sequence of Kouleothrix aurantiaca JCM 19913.</title>
        <authorList>
            <person name="Hemp J."/>
        </authorList>
    </citation>
    <scope>NUCLEOTIDE SEQUENCE [LARGE SCALE GENOMIC DNA]</scope>
    <source>
        <strain evidence="2 3">COM-B</strain>
    </source>
</reference>